<keyword evidence="3" id="KW-0732">Signal</keyword>
<name>A0A1H8VQZ7_9ACTN</name>
<gene>
    <name evidence="8" type="ORF">SAMN05660991_03741</name>
</gene>
<keyword evidence="2" id="KW-0479">Metal-binding</keyword>
<dbReference type="InterPro" id="IPR014755">
    <property type="entry name" value="Cu-Rt/internalin_Ig-like"/>
</dbReference>
<evidence type="ECO:0000259" key="7">
    <source>
        <dbReference type="Pfam" id="PF04234"/>
    </source>
</evidence>
<evidence type="ECO:0000256" key="3">
    <source>
        <dbReference type="ARBA" id="ARBA00022729"/>
    </source>
</evidence>
<dbReference type="GO" id="GO:0030313">
    <property type="term" value="C:cell envelope"/>
    <property type="evidence" value="ECO:0007669"/>
    <property type="project" value="UniProtKB-SubCell"/>
</dbReference>
<dbReference type="InterPro" id="IPR032694">
    <property type="entry name" value="CopC/D"/>
</dbReference>
<dbReference type="PANTHER" id="PTHR34820">
    <property type="entry name" value="INNER MEMBRANE PROTEIN YEBZ"/>
    <property type="match status" value="1"/>
</dbReference>
<keyword evidence="9" id="KW-1185">Reference proteome</keyword>
<dbReference type="GO" id="GO:0006825">
    <property type="term" value="P:copper ion transport"/>
    <property type="evidence" value="ECO:0007669"/>
    <property type="project" value="InterPro"/>
</dbReference>
<evidence type="ECO:0000256" key="6">
    <source>
        <dbReference type="SAM" id="Phobius"/>
    </source>
</evidence>
<evidence type="ECO:0000256" key="2">
    <source>
        <dbReference type="ARBA" id="ARBA00022723"/>
    </source>
</evidence>
<dbReference type="InterPro" id="IPR007348">
    <property type="entry name" value="CopC_dom"/>
</dbReference>
<feature type="domain" description="CopC" evidence="7">
    <location>
        <begin position="32"/>
        <end position="125"/>
    </location>
</feature>
<dbReference type="PANTHER" id="PTHR34820:SF4">
    <property type="entry name" value="INNER MEMBRANE PROTEIN YEBZ"/>
    <property type="match status" value="1"/>
</dbReference>
<protein>
    <recommendedName>
        <fullName evidence="7">CopC domain-containing protein</fullName>
    </recommendedName>
</protein>
<dbReference type="STRING" id="673521.SAMN05660991_03741"/>
<dbReference type="GO" id="GO:0005886">
    <property type="term" value="C:plasma membrane"/>
    <property type="evidence" value="ECO:0007669"/>
    <property type="project" value="TreeGrafter"/>
</dbReference>
<evidence type="ECO:0000313" key="8">
    <source>
        <dbReference type="EMBL" id="SEP17849.1"/>
    </source>
</evidence>
<comment type="subcellular location">
    <subcellularLocation>
        <location evidence="1">Cell envelope</location>
    </subcellularLocation>
</comment>
<dbReference type="EMBL" id="FOEE01000013">
    <property type="protein sequence ID" value="SEP17849.1"/>
    <property type="molecule type" value="Genomic_DNA"/>
</dbReference>
<dbReference type="Pfam" id="PF04234">
    <property type="entry name" value="CopC"/>
    <property type="match status" value="1"/>
</dbReference>
<dbReference type="Gene3D" id="2.60.40.1220">
    <property type="match status" value="1"/>
</dbReference>
<accession>A0A1H8VQZ7</accession>
<organism evidence="8 9">
    <name type="scientific">Trujillonella endophytica</name>
    <dbReference type="NCBI Taxonomy" id="673521"/>
    <lineage>
        <taxon>Bacteria</taxon>
        <taxon>Bacillati</taxon>
        <taxon>Actinomycetota</taxon>
        <taxon>Actinomycetes</taxon>
        <taxon>Geodermatophilales</taxon>
        <taxon>Geodermatophilaceae</taxon>
        <taxon>Trujillonella</taxon>
    </lineage>
</organism>
<keyword evidence="6" id="KW-0812">Transmembrane</keyword>
<evidence type="ECO:0000256" key="5">
    <source>
        <dbReference type="SAM" id="MobiDB-lite"/>
    </source>
</evidence>
<dbReference type="PROSITE" id="PS51318">
    <property type="entry name" value="TAT"/>
    <property type="match status" value="1"/>
</dbReference>
<dbReference type="GO" id="GO:0042597">
    <property type="term" value="C:periplasmic space"/>
    <property type="evidence" value="ECO:0007669"/>
    <property type="project" value="InterPro"/>
</dbReference>
<dbReference type="Proteomes" id="UP000198960">
    <property type="component" value="Unassembled WGS sequence"/>
</dbReference>
<dbReference type="AlphaFoldDB" id="A0A1H8VQZ7"/>
<dbReference type="GO" id="GO:0005507">
    <property type="term" value="F:copper ion binding"/>
    <property type="evidence" value="ECO:0007669"/>
    <property type="project" value="InterPro"/>
</dbReference>
<keyword evidence="6" id="KW-1133">Transmembrane helix</keyword>
<keyword evidence="4" id="KW-0186">Copper</keyword>
<evidence type="ECO:0000256" key="4">
    <source>
        <dbReference type="ARBA" id="ARBA00023008"/>
    </source>
</evidence>
<dbReference type="InterPro" id="IPR006311">
    <property type="entry name" value="TAT_signal"/>
</dbReference>
<reference evidence="9" key="1">
    <citation type="submission" date="2016-10" db="EMBL/GenBank/DDBJ databases">
        <authorList>
            <person name="Varghese N."/>
            <person name="Submissions S."/>
        </authorList>
    </citation>
    <scope>NUCLEOTIDE SEQUENCE [LARGE SCALE GENOMIC DNA]</scope>
    <source>
        <strain evidence="9">DSM 45413</strain>
    </source>
</reference>
<dbReference type="InterPro" id="IPR014756">
    <property type="entry name" value="Ig_E-set"/>
</dbReference>
<keyword evidence="6" id="KW-0472">Membrane</keyword>
<feature type="transmembrane region" description="Helical" evidence="6">
    <location>
        <begin position="153"/>
        <end position="170"/>
    </location>
</feature>
<evidence type="ECO:0000256" key="1">
    <source>
        <dbReference type="ARBA" id="ARBA00004196"/>
    </source>
</evidence>
<feature type="region of interest" description="Disordered" evidence="5">
    <location>
        <begin position="129"/>
        <end position="148"/>
    </location>
</feature>
<sequence length="177" mass="17032">MQPLRRTLGMLALAVAGSLVLLGAGMPVASAHDALVATTPADGASVPAAPTEVSLGFTGAVQELGAEVVVTGPDGAAATDGDARVDGATVTRPLAPGLSGGTYSVAWRVTSADGHPISGTTTFTVAGGTATTPGPVQEASAARPAGSSSSGPAIAIGAAVVLVLALLLAARQLRSRT</sequence>
<dbReference type="SUPFAM" id="SSF81296">
    <property type="entry name" value="E set domains"/>
    <property type="match status" value="1"/>
</dbReference>
<proteinExistence type="predicted"/>
<dbReference type="GO" id="GO:0046688">
    <property type="term" value="P:response to copper ion"/>
    <property type="evidence" value="ECO:0007669"/>
    <property type="project" value="InterPro"/>
</dbReference>
<evidence type="ECO:0000313" key="9">
    <source>
        <dbReference type="Proteomes" id="UP000198960"/>
    </source>
</evidence>